<dbReference type="PROSITE" id="PS00482">
    <property type="entry name" value="DIHYDROOROTASE_1"/>
    <property type="match status" value="1"/>
</dbReference>
<dbReference type="InterPro" id="IPR032466">
    <property type="entry name" value="Metal_Hydrolase"/>
</dbReference>
<feature type="binding site" evidence="6">
    <location>
        <position position="170"/>
    </location>
    <ligand>
        <name>Zn(2+)</name>
        <dbReference type="ChEBI" id="CHEBI:29105"/>
        <label>2</label>
    </ligand>
</feature>
<comment type="caution">
    <text evidence="6">Lacks conserved residue(s) required for the propagation of feature annotation.</text>
</comment>
<dbReference type="Gene3D" id="3.20.20.140">
    <property type="entry name" value="Metal-dependent hydrolases"/>
    <property type="match status" value="1"/>
</dbReference>
<dbReference type="PROSITE" id="PS00483">
    <property type="entry name" value="DIHYDROOROTASE_2"/>
    <property type="match status" value="1"/>
</dbReference>
<dbReference type="Gene3D" id="2.30.40.10">
    <property type="entry name" value="Urease, subunit C, domain 1"/>
    <property type="match status" value="1"/>
</dbReference>
<gene>
    <name evidence="6" type="primary">pyrC</name>
    <name evidence="8" type="ORF">IAB76_05465</name>
</gene>
<evidence type="ECO:0000256" key="2">
    <source>
        <dbReference type="ARBA" id="ARBA00010286"/>
    </source>
</evidence>
<feature type="domain" description="Dihydroorotase catalytic" evidence="7">
    <location>
        <begin position="43"/>
        <end position="227"/>
    </location>
</feature>
<dbReference type="GO" id="GO:0044205">
    <property type="term" value="P:'de novo' UMP biosynthetic process"/>
    <property type="evidence" value="ECO:0007669"/>
    <property type="project" value="UniProtKB-UniRule"/>
</dbReference>
<feature type="binding site" evidence="6">
    <location>
        <begin position="54"/>
        <end position="56"/>
    </location>
    <ligand>
        <name>substrate</name>
    </ligand>
</feature>
<comment type="cofactor">
    <cofactor evidence="6">
        <name>Zn(2+)</name>
        <dbReference type="ChEBI" id="CHEBI:29105"/>
    </cofactor>
    <text evidence="6">Binds 2 Zn(2+) ions per subunit.</text>
</comment>
<evidence type="ECO:0000256" key="1">
    <source>
        <dbReference type="ARBA" id="ARBA00002368"/>
    </source>
</evidence>
<dbReference type="InterPro" id="IPR011059">
    <property type="entry name" value="Metal-dep_hydrolase_composite"/>
</dbReference>
<evidence type="ECO:0000313" key="8">
    <source>
        <dbReference type="EMBL" id="MBO8480536.1"/>
    </source>
</evidence>
<feature type="binding site" evidence="6">
    <location>
        <position position="223"/>
    </location>
    <ligand>
        <name>Zn(2+)</name>
        <dbReference type="ChEBI" id="CHEBI:29105"/>
        <label>2</label>
    </ligand>
</feature>
<accession>A0A9D9IYR8</accession>
<dbReference type="InterPro" id="IPR024403">
    <property type="entry name" value="DHOase_cat"/>
</dbReference>
<dbReference type="InterPro" id="IPR004722">
    <property type="entry name" value="DHOase"/>
</dbReference>
<evidence type="ECO:0000256" key="3">
    <source>
        <dbReference type="ARBA" id="ARBA00022723"/>
    </source>
</evidence>
<protein>
    <recommendedName>
        <fullName evidence="6">Dihydroorotase</fullName>
        <shortName evidence="6">DHOase</shortName>
        <ecNumber evidence="6">3.5.2.3</ecNumber>
    </recommendedName>
</protein>
<feature type="binding site" evidence="6">
    <location>
        <position position="268"/>
    </location>
    <ligand>
        <name>substrate</name>
    </ligand>
</feature>
<evidence type="ECO:0000256" key="5">
    <source>
        <dbReference type="ARBA" id="ARBA00022975"/>
    </source>
</evidence>
<evidence type="ECO:0000259" key="7">
    <source>
        <dbReference type="Pfam" id="PF12890"/>
    </source>
</evidence>
<dbReference type="PANTHER" id="PTHR43668:SF2">
    <property type="entry name" value="ALLANTOINASE"/>
    <property type="match status" value="1"/>
</dbReference>
<comment type="pathway">
    <text evidence="6">Pyrimidine metabolism; UMP biosynthesis via de novo pathway; (S)-dihydroorotate from bicarbonate: step 3/3.</text>
</comment>
<keyword evidence="6" id="KW-0862">Zinc</keyword>
<name>A0A9D9IYR8_9BACT</name>
<dbReference type="Pfam" id="PF12890">
    <property type="entry name" value="DHOase"/>
    <property type="match status" value="1"/>
</dbReference>
<dbReference type="GO" id="GO:0004038">
    <property type="term" value="F:allantoinase activity"/>
    <property type="evidence" value="ECO:0007669"/>
    <property type="project" value="TreeGrafter"/>
</dbReference>
<evidence type="ECO:0000313" key="9">
    <source>
        <dbReference type="Proteomes" id="UP000823769"/>
    </source>
</evidence>
<dbReference type="CDD" id="cd01317">
    <property type="entry name" value="DHOase_IIa"/>
    <property type="match status" value="1"/>
</dbReference>
<organism evidence="8 9">
    <name type="scientific">Candidatus Cryptobacteroides avistercoris</name>
    <dbReference type="NCBI Taxonomy" id="2840758"/>
    <lineage>
        <taxon>Bacteria</taxon>
        <taxon>Pseudomonadati</taxon>
        <taxon>Bacteroidota</taxon>
        <taxon>Bacteroidia</taxon>
        <taxon>Bacteroidales</taxon>
        <taxon>Candidatus Cryptobacteroides</taxon>
    </lineage>
</organism>
<dbReference type="InterPro" id="IPR002195">
    <property type="entry name" value="Dihydroorotase_CS"/>
</dbReference>
<feature type="binding site" evidence="6">
    <location>
        <position position="86"/>
    </location>
    <ligand>
        <name>substrate</name>
    </ligand>
</feature>
<dbReference type="SUPFAM" id="SSF51338">
    <property type="entry name" value="Composite domain of metallo-dependent hydrolases"/>
    <property type="match status" value="1"/>
</dbReference>
<dbReference type="GO" id="GO:0004151">
    <property type="term" value="F:dihydroorotase activity"/>
    <property type="evidence" value="ECO:0007669"/>
    <property type="project" value="UniProtKB-UniRule"/>
</dbReference>
<feature type="binding site" evidence="6">
    <location>
        <position position="299"/>
    </location>
    <ligand>
        <name>substrate</name>
    </ligand>
</feature>
<feature type="binding site" evidence="6">
    <location>
        <position position="143"/>
    </location>
    <ligand>
        <name>Zn(2+)</name>
        <dbReference type="ChEBI" id="CHEBI:29105"/>
        <label>1</label>
    </ligand>
</feature>
<dbReference type="GO" id="GO:0006145">
    <property type="term" value="P:purine nucleobase catabolic process"/>
    <property type="evidence" value="ECO:0007669"/>
    <property type="project" value="TreeGrafter"/>
</dbReference>
<dbReference type="AlphaFoldDB" id="A0A9D9IYR8"/>
<dbReference type="EC" id="3.5.2.3" evidence="6"/>
<dbReference type="HAMAP" id="MF_00220_B">
    <property type="entry name" value="PyrC_classI_B"/>
    <property type="match status" value="1"/>
</dbReference>
<sequence>MNNDLLLKGDGQDILIRDGIVFGRGSGFELRPGTRTVDVRGCLVTRGFADIHVHLREPGYSYKETILTGTRAAARGGFTTVCAMPNLDPVPDCPENLEKELEIIRRDAVVEVLPYAAITKGRKGCELVDFAALQDRCVAFSDDGSGVQDGEVMLKAMQEAARLDCIIAAHCEDNSLLHGGYIHDGRYCAEHGHRGISAESEWRQIERDLELCERTGCRYHVCHVSTARSVELIREAKARGVRVSCETAPHYLLLCDDDLREDGRFKMNPPLRSAEDREALIEALRDGTVDAIATDHAPHSAAEKALGLRDSAMGVTGLETAFPVLYTGLVLKGRISLGRLLEAMSDAPRRIFRLDNPLSESEPADLTVIDLNEKYTIDSGSFLSMGRSTPFDGMEVYGRILMTIKDGEPVWEEKR</sequence>
<keyword evidence="3 6" id="KW-0479">Metal-binding</keyword>
<dbReference type="NCBIfam" id="TIGR00857">
    <property type="entry name" value="pyrC_multi"/>
    <property type="match status" value="1"/>
</dbReference>
<feature type="binding site" evidence="6">
    <location>
        <position position="54"/>
    </location>
    <ligand>
        <name>Zn(2+)</name>
        <dbReference type="ChEBI" id="CHEBI:29105"/>
        <label>1</label>
    </ligand>
</feature>
<comment type="caution">
    <text evidence="8">The sequence shown here is derived from an EMBL/GenBank/DDBJ whole genome shotgun (WGS) entry which is preliminary data.</text>
</comment>
<keyword evidence="5 6" id="KW-0665">Pyrimidine biosynthesis</keyword>
<keyword evidence="4 6" id="KW-0378">Hydrolase</keyword>
<reference evidence="8" key="2">
    <citation type="journal article" date="2021" name="PeerJ">
        <title>Extensive microbial diversity within the chicken gut microbiome revealed by metagenomics and culture.</title>
        <authorList>
            <person name="Gilroy R."/>
            <person name="Ravi A."/>
            <person name="Getino M."/>
            <person name="Pursley I."/>
            <person name="Horton D.L."/>
            <person name="Alikhan N.F."/>
            <person name="Baker D."/>
            <person name="Gharbi K."/>
            <person name="Hall N."/>
            <person name="Watson M."/>
            <person name="Adriaenssens E.M."/>
            <person name="Foster-Nyarko E."/>
            <person name="Jarju S."/>
            <person name="Secka A."/>
            <person name="Antonio M."/>
            <person name="Oren A."/>
            <person name="Chaudhuri R.R."/>
            <person name="La Ragione R."/>
            <person name="Hildebrand F."/>
            <person name="Pallen M.J."/>
        </authorList>
    </citation>
    <scope>NUCLEOTIDE SEQUENCE</scope>
    <source>
        <strain evidence="8">B3-1481</strain>
    </source>
</reference>
<dbReference type="PANTHER" id="PTHR43668">
    <property type="entry name" value="ALLANTOINASE"/>
    <property type="match status" value="1"/>
</dbReference>
<reference evidence="8" key="1">
    <citation type="submission" date="2020-10" db="EMBL/GenBank/DDBJ databases">
        <authorList>
            <person name="Gilroy R."/>
        </authorList>
    </citation>
    <scope>NUCLEOTIDE SEQUENCE</scope>
    <source>
        <strain evidence="8">B3-1481</strain>
    </source>
</reference>
<dbReference type="Proteomes" id="UP000823769">
    <property type="component" value="Unassembled WGS sequence"/>
</dbReference>
<dbReference type="GO" id="GO:0008270">
    <property type="term" value="F:zinc ion binding"/>
    <property type="evidence" value="ECO:0007669"/>
    <property type="project" value="UniProtKB-UniRule"/>
</dbReference>
<dbReference type="EMBL" id="JADILW010000078">
    <property type="protein sequence ID" value="MBO8480536.1"/>
    <property type="molecule type" value="Genomic_DNA"/>
</dbReference>
<comment type="catalytic activity">
    <reaction evidence="6">
        <text>(S)-dihydroorotate + H2O = N-carbamoyl-L-aspartate + H(+)</text>
        <dbReference type="Rhea" id="RHEA:24296"/>
        <dbReference type="ChEBI" id="CHEBI:15377"/>
        <dbReference type="ChEBI" id="CHEBI:15378"/>
        <dbReference type="ChEBI" id="CHEBI:30864"/>
        <dbReference type="ChEBI" id="CHEBI:32814"/>
        <dbReference type="EC" id="3.5.2.3"/>
    </reaction>
</comment>
<evidence type="ECO:0000256" key="4">
    <source>
        <dbReference type="ARBA" id="ARBA00022801"/>
    </source>
</evidence>
<dbReference type="GO" id="GO:0005737">
    <property type="term" value="C:cytoplasm"/>
    <property type="evidence" value="ECO:0007669"/>
    <property type="project" value="TreeGrafter"/>
</dbReference>
<proteinExistence type="inferred from homology"/>
<feature type="binding site" evidence="6">
    <location>
        <position position="295"/>
    </location>
    <ligand>
        <name>Zn(2+)</name>
        <dbReference type="ChEBI" id="CHEBI:29105"/>
        <label>1</label>
    </ligand>
</feature>
<feature type="binding site" evidence="6">
    <location>
        <position position="52"/>
    </location>
    <ligand>
        <name>Zn(2+)</name>
        <dbReference type="ChEBI" id="CHEBI:29105"/>
        <label>1</label>
    </ligand>
</feature>
<dbReference type="InterPro" id="IPR050138">
    <property type="entry name" value="DHOase/Allantoinase_Hydrolase"/>
</dbReference>
<feature type="active site" evidence="6">
    <location>
        <position position="295"/>
    </location>
</feature>
<feature type="binding site" evidence="6">
    <location>
        <position position="143"/>
    </location>
    <ligand>
        <name>Zn(2+)</name>
        <dbReference type="ChEBI" id="CHEBI:29105"/>
        <label>2</label>
    </ligand>
</feature>
<comment type="similarity">
    <text evidence="2 6">Belongs to the metallo-dependent hydrolases superfamily. DHOase family. Class I DHOase subfamily.</text>
</comment>
<evidence type="ECO:0000256" key="6">
    <source>
        <dbReference type="HAMAP-Rule" id="MF_00220"/>
    </source>
</evidence>
<dbReference type="SUPFAM" id="SSF51556">
    <property type="entry name" value="Metallo-dependent hydrolases"/>
    <property type="match status" value="1"/>
</dbReference>
<comment type="function">
    <text evidence="1 6">Catalyzes the reversible cyclization of carbamoyl aspartate to dihydroorotate.</text>
</comment>